<sequence length="434" mass="48272">MQGMADSGIETDLGSLLGLDENSSDSAYYELKSTTVTESPVTDIRNASMSNRTNLRLQLMRQQLIEEEKRETVLSSSFKPSSVPSKTIDMPTVSVTSTEVPPQVLRVETNLQFPTKYHMQQNKKRQIQMFLNQGQVPVTVQSLPAVSSTSAPGDLGFLGSAPADPDSPLSMGLSSVATSTSEVDNFLSDIISLESVEACLDSDLTLIEPSLTQMSSTMPQSQLLNTYSVDSAGAKSSSSCPAAFRKEPTPSFITEDDEKAWYKERQKKDNHNMIERRRRFNINDRIKELGTMLPRSSDPDLRQNKGSILKASVDYIRKLKRDQEKVRQLEDQRRQLEAANRRYMLKVQQLELLMKAHGVSTGYTEDMMSLTTMIPPSAVNFQPRQEMDQSDMFSSTPTNSSLIEEEDSPVSGDPMMMSAPVSPSLGMEDDSDFL</sequence>
<reference evidence="10" key="1">
    <citation type="submission" date="2019-10" db="EMBL/GenBank/DDBJ databases">
        <authorList>
            <person name="Lee J."/>
            <person name="Jeong T.H."/>
        </authorList>
    </citation>
    <scope>NUCLEOTIDE SEQUENCE</scope>
</reference>
<dbReference type="PANTHER" id="PTHR45776:SF2">
    <property type="entry name" value="MIP04163P"/>
    <property type="match status" value="1"/>
</dbReference>
<evidence type="ECO:0000256" key="8">
    <source>
        <dbReference type="SAM" id="MobiDB-lite"/>
    </source>
</evidence>
<evidence type="ECO:0000256" key="3">
    <source>
        <dbReference type="ARBA" id="ARBA00023015"/>
    </source>
</evidence>
<keyword evidence="5" id="KW-0804">Transcription</keyword>
<evidence type="ECO:0000256" key="5">
    <source>
        <dbReference type="ARBA" id="ARBA00023163"/>
    </source>
</evidence>
<dbReference type="InterPro" id="IPR031867">
    <property type="entry name" value="MiT/TFE_N"/>
</dbReference>
<keyword evidence="7" id="KW-0175">Coiled coil</keyword>
<evidence type="ECO:0000256" key="4">
    <source>
        <dbReference type="ARBA" id="ARBA00023125"/>
    </source>
</evidence>
<evidence type="ECO:0000256" key="2">
    <source>
        <dbReference type="ARBA" id="ARBA00008289"/>
    </source>
</evidence>
<dbReference type="SMART" id="SM00353">
    <property type="entry name" value="HLH"/>
    <property type="match status" value="1"/>
</dbReference>
<evidence type="ECO:0000256" key="1">
    <source>
        <dbReference type="ARBA" id="ARBA00004123"/>
    </source>
</evidence>
<dbReference type="Pfam" id="PF00010">
    <property type="entry name" value="HLH"/>
    <property type="match status" value="1"/>
</dbReference>
<protein>
    <submittedName>
        <fullName evidence="10">Microphthalmia-associated transcription factor</fullName>
    </submittedName>
</protein>
<keyword evidence="6" id="KW-0539">Nucleus</keyword>
<evidence type="ECO:0000259" key="9">
    <source>
        <dbReference type="PROSITE" id="PS50888"/>
    </source>
</evidence>
<proteinExistence type="evidence at transcript level"/>
<dbReference type="CDD" id="cd11397">
    <property type="entry name" value="bHLHzip_MITF_like"/>
    <property type="match status" value="1"/>
</dbReference>
<dbReference type="PANTHER" id="PTHR45776">
    <property type="entry name" value="MIP04163P"/>
    <property type="match status" value="1"/>
</dbReference>
<dbReference type="AlphaFoldDB" id="A0A8K1A924"/>
<dbReference type="InterPro" id="IPR011598">
    <property type="entry name" value="bHLH_dom"/>
</dbReference>
<accession>A0A8K1A924</accession>
<feature type="region of interest" description="Disordered" evidence="8">
    <location>
        <begin position="386"/>
        <end position="434"/>
    </location>
</feature>
<evidence type="ECO:0000256" key="6">
    <source>
        <dbReference type="ARBA" id="ARBA00023242"/>
    </source>
</evidence>
<comment type="subcellular location">
    <subcellularLocation>
        <location evidence="1">Nucleus</location>
    </subcellularLocation>
</comment>
<organism evidence="10">
    <name type="scientific">Haliotis discus discus</name>
    <name type="common">disc abalone</name>
    <dbReference type="NCBI Taxonomy" id="91233"/>
    <lineage>
        <taxon>Eukaryota</taxon>
        <taxon>Metazoa</taxon>
        <taxon>Spiralia</taxon>
        <taxon>Lophotrochozoa</taxon>
        <taxon>Mollusca</taxon>
        <taxon>Gastropoda</taxon>
        <taxon>Vetigastropoda</taxon>
        <taxon>Lepetellida</taxon>
        <taxon>Haliotoidea</taxon>
        <taxon>Haliotidae</taxon>
        <taxon>Haliotis</taxon>
    </lineage>
</organism>
<evidence type="ECO:0000256" key="7">
    <source>
        <dbReference type="SAM" id="Coils"/>
    </source>
</evidence>
<dbReference type="GO" id="GO:0000981">
    <property type="term" value="F:DNA-binding transcription factor activity, RNA polymerase II-specific"/>
    <property type="evidence" value="ECO:0007669"/>
    <property type="project" value="TreeGrafter"/>
</dbReference>
<dbReference type="EMBL" id="MN561363">
    <property type="protein sequence ID" value="QSW03548.1"/>
    <property type="molecule type" value="mRNA"/>
</dbReference>
<comment type="similarity">
    <text evidence="2">Belongs to the MiT/TFE family.</text>
</comment>
<feature type="coiled-coil region" evidence="7">
    <location>
        <begin position="312"/>
        <end position="353"/>
    </location>
</feature>
<dbReference type="InterPro" id="IPR036638">
    <property type="entry name" value="HLH_DNA-bd_sf"/>
</dbReference>
<dbReference type="GO" id="GO:0000978">
    <property type="term" value="F:RNA polymerase II cis-regulatory region sequence-specific DNA binding"/>
    <property type="evidence" value="ECO:0007669"/>
    <property type="project" value="TreeGrafter"/>
</dbReference>
<evidence type="ECO:0000313" key="10">
    <source>
        <dbReference type="EMBL" id="QSW03548.1"/>
    </source>
</evidence>
<keyword evidence="4" id="KW-0238">DNA-binding</keyword>
<name>A0A8K1A924_HALDI</name>
<dbReference type="GO" id="GO:0005634">
    <property type="term" value="C:nucleus"/>
    <property type="evidence" value="ECO:0007669"/>
    <property type="project" value="UniProtKB-SubCell"/>
</dbReference>
<dbReference type="GO" id="GO:0046983">
    <property type="term" value="F:protein dimerization activity"/>
    <property type="evidence" value="ECO:0007669"/>
    <property type="project" value="InterPro"/>
</dbReference>
<dbReference type="SUPFAM" id="SSF47459">
    <property type="entry name" value="HLH, helix-loop-helix DNA-binding domain"/>
    <property type="match status" value="1"/>
</dbReference>
<dbReference type="Pfam" id="PF15951">
    <property type="entry name" value="MITF_TFEB_C_3_N"/>
    <property type="match status" value="1"/>
</dbReference>
<dbReference type="Gene3D" id="4.10.280.10">
    <property type="entry name" value="Helix-loop-helix DNA-binding domain"/>
    <property type="match status" value="1"/>
</dbReference>
<feature type="compositionally biased region" description="Polar residues" evidence="8">
    <location>
        <begin position="391"/>
        <end position="402"/>
    </location>
</feature>
<keyword evidence="3" id="KW-0805">Transcription regulation</keyword>
<dbReference type="PROSITE" id="PS50888">
    <property type="entry name" value="BHLH"/>
    <property type="match status" value="1"/>
</dbReference>
<feature type="domain" description="BHLH" evidence="9">
    <location>
        <begin position="266"/>
        <end position="319"/>
    </location>
</feature>